<dbReference type="EC" id="2.7.11.1" evidence="1"/>
<sequence length="294" mass="32722">MRCDIAVDNMRIRYPVLHKRHRALPKFHFSCLTDTQALDGAIHLVTVDGAKYIHKLIHRTSYYPPDSQHIIDEIDAYLQFRGTPHIAQIAGLVVSEYPYRTHPATPEKPVNKAEVIVGFLLPFYAGGSLWSLTNNPMKFAEAMAKHRAQGRFFPGPQTPLLKWARQIAAALQSMHGAGKPHMDVKPANVVLDGQNNAVLIDISGLAGWTYEYLSPEMSEIVEDDREIDIMAIPIHVRVQNDCWAYGMILDALARAAADIGGEDVELVRGVAACMMRCKAEARISLEDALAMLVQ</sequence>
<comment type="catalytic activity">
    <reaction evidence="7">
        <text>L-threonyl-[protein] + ATP = O-phospho-L-threonyl-[protein] + ADP + H(+)</text>
        <dbReference type="Rhea" id="RHEA:46608"/>
        <dbReference type="Rhea" id="RHEA-COMP:11060"/>
        <dbReference type="Rhea" id="RHEA-COMP:11605"/>
        <dbReference type="ChEBI" id="CHEBI:15378"/>
        <dbReference type="ChEBI" id="CHEBI:30013"/>
        <dbReference type="ChEBI" id="CHEBI:30616"/>
        <dbReference type="ChEBI" id="CHEBI:61977"/>
        <dbReference type="ChEBI" id="CHEBI:456216"/>
        <dbReference type="EC" id="2.7.11.1"/>
    </reaction>
</comment>
<keyword evidence="11" id="KW-1185">Reference proteome</keyword>
<evidence type="ECO:0000256" key="6">
    <source>
        <dbReference type="ARBA" id="ARBA00022840"/>
    </source>
</evidence>
<dbReference type="Gene3D" id="3.30.200.20">
    <property type="entry name" value="Phosphorylase Kinase, domain 1"/>
    <property type="match status" value="1"/>
</dbReference>
<evidence type="ECO:0000256" key="8">
    <source>
        <dbReference type="ARBA" id="ARBA00048679"/>
    </source>
</evidence>
<comment type="catalytic activity">
    <reaction evidence="8">
        <text>L-seryl-[protein] + ATP = O-phospho-L-seryl-[protein] + ADP + H(+)</text>
        <dbReference type="Rhea" id="RHEA:17989"/>
        <dbReference type="Rhea" id="RHEA-COMP:9863"/>
        <dbReference type="Rhea" id="RHEA-COMP:11604"/>
        <dbReference type="ChEBI" id="CHEBI:15378"/>
        <dbReference type="ChEBI" id="CHEBI:29999"/>
        <dbReference type="ChEBI" id="CHEBI:30616"/>
        <dbReference type="ChEBI" id="CHEBI:83421"/>
        <dbReference type="ChEBI" id="CHEBI:456216"/>
        <dbReference type="EC" id="2.7.11.1"/>
    </reaction>
</comment>
<evidence type="ECO:0000259" key="9">
    <source>
        <dbReference type="PROSITE" id="PS50011"/>
    </source>
</evidence>
<evidence type="ECO:0000256" key="5">
    <source>
        <dbReference type="ARBA" id="ARBA00022777"/>
    </source>
</evidence>
<dbReference type="EMBL" id="JBFXLU010000096">
    <property type="protein sequence ID" value="KAL2842734.1"/>
    <property type="molecule type" value="Genomic_DNA"/>
</dbReference>
<dbReference type="SUPFAM" id="SSF56112">
    <property type="entry name" value="Protein kinase-like (PK-like)"/>
    <property type="match status" value="1"/>
</dbReference>
<evidence type="ECO:0000256" key="2">
    <source>
        <dbReference type="ARBA" id="ARBA00022527"/>
    </source>
</evidence>
<comment type="caution">
    <text evidence="10">The sequence shown here is derived from an EMBL/GenBank/DDBJ whole genome shotgun (WGS) entry which is preliminary data.</text>
</comment>
<gene>
    <name evidence="10" type="ORF">BJY01DRAFT_216271</name>
</gene>
<reference evidence="10 11" key="1">
    <citation type="submission" date="2024-07" db="EMBL/GenBank/DDBJ databases">
        <title>Section-level genome sequencing and comparative genomics of Aspergillus sections Usti and Cavernicolus.</title>
        <authorList>
            <consortium name="Lawrence Berkeley National Laboratory"/>
            <person name="Nybo J.L."/>
            <person name="Vesth T.C."/>
            <person name="Theobald S."/>
            <person name="Frisvad J.C."/>
            <person name="Larsen T.O."/>
            <person name="Kjaerboelling I."/>
            <person name="Rothschild-Mancinelli K."/>
            <person name="Lyhne E.K."/>
            <person name="Kogle M.E."/>
            <person name="Barry K."/>
            <person name="Clum A."/>
            <person name="Na H."/>
            <person name="Ledsgaard L."/>
            <person name="Lin J."/>
            <person name="Lipzen A."/>
            <person name="Kuo A."/>
            <person name="Riley R."/>
            <person name="Mondo S."/>
            <person name="Labutti K."/>
            <person name="Haridas S."/>
            <person name="Pangalinan J."/>
            <person name="Salamov A.A."/>
            <person name="Simmons B.A."/>
            <person name="Magnuson J.K."/>
            <person name="Chen J."/>
            <person name="Drula E."/>
            <person name="Henrissat B."/>
            <person name="Wiebenga A."/>
            <person name="Lubbers R.J."/>
            <person name="Gomes A.C."/>
            <person name="Makela M.R."/>
            <person name="Stajich J."/>
            <person name="Grigoriev I.V."/>
            <person name="Mortensen U.H."/>
            <person name="De Vries R.P."/>
            <person name="Baker S.E."/>
            <person name="Andersen M.R."/>
        </authorList>
    </citation>
    <scope>NUCLEOTIDE SEQUENCE [LARGE SCALE GENOMIC DNA]</scope>
    <source>
        <strain evidence="10 11">CBS 123904</strain>
    </source>
</reference>
<feature type="domain" description="Protein kinase" evidence="9">
    <location>
        <begin position="18"/>
        <end position="294"/>
    </location>
</feature>
<keyword evidence="2" id="KW-0723">Serine/threonine-protein kinase</keyword>
<name>A0ABR4JRS6_9EURO</name>
<dbReference type="Gene3D" id="1.10.510.10">
    <property type="entry name" value="Transferase(Phosphotransferase) domain 1"/>
    <property type="match status" value="1"/>
</dbReference>
<evidence type="ECO:0000256" key="7">
    <source>
        <dbReference type="ARBA" id="ARBA00047899"/>
    </source>
</evidence>
<keyword evidence="6" id="KW-0067">ATP-binding</keyword>
<dbReference type="PROSITE" id="PS50011">
    <property type="entry name" value="PROTEIN_KINASE_DOM"/>
    <property type="match status" value="1"/>
</dbReference>
<dbReference type="InterPro" id="IPR000719">
    <property type="entry name" value="Prot_kinase_dom"/>
</dbReference>
<keyword evidence="5" id="KW-0418">Kinase</keyword>
<evidence type="ECO:0000313" key="11">
    <source>
        <dbReference type="Proteomes" id="UP001610446"/>
    </source>
</evidence>
<keyword evidence="4" id="KW-0547">Nucleotide-binding</keyword>
<dbReference type="InterPro" id="IPR011009">
    <property type="entry name" value="Kinase-like_dom_sf"/>
</dbReference>
<evidence type="ECO:0000313" key="10">
    <source>
        <dbReference type="EMBL" id="KAL2842734.1"/>
    </source>
</evidence>
<evidence type="ECO:0000256" key="3">
    <source>
        <dbReference type="ARBA" id="ARBA00022679"/>
    </source>
</evidence>
<organism evidence="10 11">
    <name type="scientific">Aspergillus pseudoustus</name>
    <dbReference type="NCBI Taxonomy" id="1810923"/>
    <lineage>
        <taxon>Eukaryota</taxon>
        <taxon>Fungi</taxon>
        <taxon>Dikarya</taxon>
        <taxon>Ascomycota</taxon>
        <taxon>Pezizomycotina</taxon>
        <taxon>Eurotiomycetes</taxon>
        <taxon>Eurotiomycetidae</taxon>
        <taxon>Eurotiales</taxon>
        <taxon>Aspergillaceae</taxon>
        <taxon>Aspergillus</taxon>
        <taxon>Aspergillus subgen. Nidulantes</taxon>
    </lineage>
</organism>
<dbReference type="PANTHER" id="PTHR45998:SF2">
    <property type="entry name" value="SERINE_THREONINE-PROTEIN KINASE 16"/>
    <property type="match status" value="1"/>
</dbReference>
<evidence type="ECO:0000256" key="4">
    <source>
        <dbReference type="ARBA" id="ARBA00022741"/>
    </source>
</evidence>
<accession>A0ABR4JRS6</accession>
<dbReference type="Proteomes" id="UP001610446">
    <property type="component" value="Unassembled WGS sequence"/>
</dbReference>
<protein>
    <recommendedName>
        <fullName evidence="1">non-specific serine/threonine protein kinase</fullName>
        <ecNumber evidence="1">2.7.11.1</ecNumber>
    </recommendedName>
</protein>
<dbReference type="InterPro" id="IPR052239">
    <property type="entry name" value="Ser/Thr-specific_kinases"/>
</dbReference>
<proteinExistence type="predicted"/>
<keyword evidence="3" id="KW-0808">Transferase</keyword>
<dbReference type="PANTHER" id="PTHR45998">
    <property type="entry name" value="SERINE/THREONINE-PROTEIN KINASE 16"/>
    <property type="match status" value="1"/>
</dbReference>
<evidence type="ECO:0000256" key="1">
    <source>
        <dbReference type="ARBA" id="ARBA00012513"/>
    </source>
</evidence>
<dbReference type="SMART" id="SM00220">
    <property type="entry name" value="S_TKc"/>
    <property type="match status" value="1"/>
</dbReference>